<dbReference type="GO" id="GO:0016787">
    <property type="term" value="F:hydrolase activity"/>
    <property type="evidence" value="ECO:0007669"/>
    <property type="project" value="UniProtKB-KW"/>
</dbReference>
<dbReference type="AlphaFoldDB" id="A0A7W5P8B5"/>
<dbReference type="PANTHER" id="PTHR43569:SF2">
    <property type="entry name" value="AMIDOHYDROLASE-RELATED DOMAIN-CONTAINING PROTEIN"/>
    <property type="match status" value="1"/>
</dbReference>
<comment type="similarity">
    <text evidence="1">Belongs to the metallo-dependent hydrolases superfamily.</text>
</comment>
<dbReference type="Proteomes" id="UP000565572">
    <property type="component" value="Unassembled WGS sequence"/>
</dbReference>
<keyword evidence="3" id="KW-0378">Hydrolase</keyword>
<evidence type="ECO:0000259" key="2">
    <source>
        <dbReference type="Pfam" id="PF04909"/>
    </source>
</evidence>
<dbReference type="SUPFAM" id="SSF51556">
    <property type="entry name" value="Metallo-dependent hydrolases"/>
    <property type="match status" value="1"/>
</dbReference>
<name>A0A7W5P8B5_9ACTN</name>
<gene>
    <name evidence="3" type="ORF">FHX39_002700</name>
</gene>
<feature type="domain" description="Amidohydrolase-related" evidence="2">
    <location>
        <begin position="3"/>
        <end position="276"/>
    </location>
</feature>
<dbReference type="InterPro" id="IPR006680">
    <property type="entry name" value="Amidohydro-rel"/>
</dbReference>
<evidence type="ECO:0000313" key="3">
    <source>
        <dbReference type="EMBL" id="MBB3327756.1"/>
    </source>
</evidence>
<organism evidence="3 4">
    <name type="scientific">Microlunatus antarcticus</name>
    <dbReference type="NCBI Taxonomy" id="53388"/>
    <lineage>
        <taxon>Bacteria</taxon>
        <taxon>Bacillati</taxon>
        <taxon>Actinomycetota</taxon>
        <taxon>Actinomycetes</taxon>
        <taxon>Propionibacteriales</taxon>
        <taxon>Propionibacteriaceae</taxon>
        <taxon>Microlunatus</taxon>
    </lineage>
</organism>
<dbReference type="RefSeq" id="WP_183339174.1">
    <property type="nucleotide sequence ID" value="NZ_JACHZG010000001.1"/>
</dbReference>
<evidence type="ECO:0000313" key="4">
    <source>
        <dbReference type="Proteomes" id="UP000565572"/>
    </source>
</evidence>
<dbReference type="EC" id="3.1.1.-" evidence="3"/>
<sequence length="286" mass="31747">MIIDSHLHVWDLDRSPYSWIDRDVPPFNRTFTFDEVAPQLEQNGVDAVILVQADDDDRDTDLMLEVAAERPEVVGVVAYIPLERPAEAAARLEVLQANPYVVGIRNLTHDRADPDWVLRPDVDETLGLIEQAGLPWDHVAVLPRHLEHVATISERHPDLRIVIDHLAKPPIGEASYEPWWSLIGVAAQNPLVHAKISGLYPGADLASWTIDGVRPFVDRALDVFGANRLMYGGDWPISIVAGDYGPVFDGLRTVLVGLSKAEAENVWSHTAQRMYGADPLGQRKGT</sequence>
<dbReference type="EMBL" id="JACHZG010000001">
    <property type="protein sequence ID" value="MBB3327756.1"/>
    <property type="molecule type" value="Genomic_DNA"/>
</dbReference>
<accession>A0A7W5P8B5</accession>
<protein>
    <submittedName>
        <fullName evidence="3">L-fuconolactonase</fullName>
        <ecNumber evidence="3">3.1.1.-</ecNumber>
    </submittedName>
</protein>
<dbReference type="Pfam" id="PF04909">
    <property type="entry name" value="Amidohydro_2"/>
    <property type="match status" value="1"/>
</dbReference>
<reference evidence="3 4" key="1">
    <citation type="submission" date="2020-08" db="EMBL/GenBank/DDBJ databases">
        <title>Sequencing the genomes of 1000 actinobacteria strains.</title>
        <authorList>
            <person name="Klenk H.-P."/>
        </authorList>
    </citation>
    <scope>NUCLEOTIDE SEQUENCE [LARGE SCALE GENOMIC DNA]</scope>
    <source>
        <strain evidence="3 4">DSM 11053</strain>
    </source>
</reference>
<proteinExistence type="inferred from homology"/>
<comment type="caution">
    <text evidence="3">The sequence shown here is derived from an EMBL/GenBank/DDBJ whole genome shotgun (WGS) entry which is preliminary data.</text>
</comment>
<dbReference type="InterPro" id="IPR032466">
    <property type="entry name" value="Metal_Hydrolase"/>
</dbReference>
<keyword evidence="4" id="KW-1185">Reference proteome</keyword>
<dbReference type="InterPro" id="IPR052350">
    <property type="entry name" value="Metallo-dep_Lactonases"/>
</dbReference>
<dbReference type="Gene3D" id="3.20.20.140">
    <property type="entry name" value="Metal-dependent hydrolases"/>
    <property type="match status" value="1"/>
</dbReference>
<evidence type="ECO:0000256" key="1">
    <source>
        <dbReference type="ARBA" id="ARBA00038310"/>
    </source>
</evidence>
<dbReference type="PANTHER" id="PTHR43569">
    <property type="entry name" value="AMIDOHYDROLASE"/>
    <property type="match status" value="1"/>
</dbReference>